<reference evidence="2" key="1">
    <citation type="submission" date="2020-11" db="EMBL/GenBank/DDBJ databases">
        <authorList>
            <consortium name="DOE Joint Genome Institute"/>
            <person name="Ahrendt S."/>
            <person name="Riley R."/>
            <person name="Andreopoulos W."/>
            <person name="LaButti K."/>
            <person name="Pangilinan J."/>
            <person name="Ruiz-duenas F.J."/>
            <person name="Barrasa J.M."/>
            <person name="Sanchez-Garcia M."/>
            <person name="Camarero S."/>
            <person name="Miyauchi S."/>
            <person name="Serrano A."/>
            <person name="Linde D."/>
            <person name="Babiker R."/>
            <person name="Drula E."/>
            <person name="Ayuso-Fernandez I."/>
            <person name="Pacheco R."/>
            <person name="Padilla G."/>
            <person name="Ferreira P."/>
            <person name="Barriuso J."/>
            <person name="Kellner H."/>
            <person name="Castanera R."/>
            <person name="Alfaro M."/>
            <person name="Ramirez L."/>
            <person name="Pisabarro A.G."/>
            <person name="Kuo A."/>
            <person name="Tritt A."/>
            <person name="Lipzen A."/>
            <person name="He G."/>
            <person name="Yan M."/>
            <person name="Ng V."/>
            <person name="Cullen D."/>
            <person name="Martin F."/>
            <person name="Rosso M.-N."/>
            <person name="Henrissat B."/>
            <person name="Hibbett D."/>
            <person name="Martinez A.T."/>
            <person name="Grigoriev I.V."/>
        </authorList>
    </citation>
    <scope>NUCLEOTIDE SEQUENCE</scope>
    <source>
        <strain evidence="2">AH 44721</strain>
    </source>
</reference>
<protein>
    <submittedName>
        <fullName evidence="2">Uncharacterized protein</fullName>
    </submittedName>
</protein>
<accession>A0A9P5NGG7</accession>
<sequence length="117" mass="13521">MMTMMIPNVFAACTCFSLCNTFFLLVDCFHLVYYSLCATSFHSISFPLWSSVIVLIISCKDPNHISALAITLYHQSFNYSHYAPPTLHDIYYSLPILQFPHFSSIHLWTITHTHIVR</sequence>
<evidence type="ECO:0000313" key="2">
    <source>
        <dbReference type="EMBL" id="KAF8886237.1"/>
    </source>
</evidence>
<keyword evidence="3" id="KW-1185">Reference proteome</keyword>
<evidence type="ECO:0000256" key="1">
    <source>
        <dbReference type="SAM" id="Phobius"/>
    </source>
</evidence>
<keyword evidence="1" id="KW-1133">Transmembrane helix</keyword>
<keyword evidence="1" id="KW-0812">Transmembrane</keyword>
<gene>
    <name evidence="2" type="ORF">CPB84DRAFT_1548045</name>
</gene>
<feature type="transmembrane region" description="Helical" evidence="1">
    <location>
        <begin position="31"/>
        <end position="57"/>
    </location>
</feature>
<organism evidence="2 3">
    <name type="scientific">Gymnopilus junonius</name>
    <name type="common">Spectacular rustgill mushroom</name>
    <name type="synonym">Gymnopilus spectabilis subsp. junonius</name>
    <dbReference type="NCBI Taxonomy" id="109634"/>
    <lineage>
        <taxon>Eukaryota</taxon>
        <taxon>Fungi</taxon>
        <taxon>Dikarya</taxon>
        <taxon>Basidiomycota</taxon>
        <taxon>Agaricomycotina</taxon>
        <taxon>Agaricomycetes</taxon>
        <taxon>Agaricomycetidae</taxon>
        <taxon>Agaricales</taxon>
        <taxon>Agaricineae</taxon>
        <taxon>Hymenogastraceae</taxon>
        <taxon>Gymnopilus</taxon>
    </lineage>
</organism>
<name>A0A9P5NGG7_GYMJU</name>
<dbReference type="EMBL" id="JADNYJ010000097">
    <property type="protein sequence ID" value="KAF8886237.1"/>
    <property type="molecule type" value="Genomic_DNA"/>
</dbReference>
<comment type="caution">
    <text evidence="2">The sequence shown here is derived from an EMBL/GenBank/DDBJ whole genome shotgun (WGS) entry which is preliminary data.</text>
</comment>
<proteinExistence type="predicted"/>
<evidence type="ECO:0000313" key="3">
    <source>
        <dbReference type="Proteomes" id="UP000724874"/>
    </source>
</evidence>
<keyword evidence="1" id="KW-0472">Membrane</keyword>
<dbReference type="AlphaFoldDB" id="A0A9P5NGG7"/>
<dbReference type="Proteomes" id="UP000724874">
    <property type="component" value="Unassembled WGS sequence"/>
</dbReference>